<gene>
    <name evidence="2" type="ORF">C2845_PM05G31230</name>
</gene>
<evidence type="ECO:0000313" key="2">
    <source>
        <dbReference type="EMBL" id="RLN29944.1"/>
    </source>
</evidence>
<feature type="compositionally biased region" description="Pro residues" evidence="1">
    <location>
        <begin position="1"/>
        <end position="12"/>
    </location>
</feature>
<feature type="compositionally biased region" description="Basic residues" evidence="1">
    <location>
        <begin position="65"/>
        <end position="83"/>
    </location>
</feature>
<evidence type="ECO:0000313" key="3">
    <source>
        <dbReference type="Proteomes" id="UP000275267"/>
    </source>
</evidence>
<accession>A0A3L6T3H4</accession>
<feature type="region of interest" description="Disordered" evidence="1">
    <location>
        <begin position="1"/>
        <end position="141"/>
    </location>
</feature>
<dbReference type="EMBL" id="PQIB02000003">
    <property type="protein sequence ID" value="RLN29944.1"/>
    <property type="molecule type" value="Genomic_DNA"/>
</dbReference>
<reference evidence="3" key="1">
    <citation type="journal article" date="2019" name="Nat. Commun.">
        <title>The genome of broomcorn millet.</title>
        <authorList>
            <person name="Zou C."/>
            <person name="Miki D."/>
            <person name="Li D."/>
            <person name="Tang Q."/>
            <person name="Xiao L."/>
            <person name="Rajput S."/>
            <person name="Deng P."/>
            <person name="Jia W."/>
            <person name="Huang R."/>
            <person name="Zhang M."/>
            <person name="Sun Y."/>
            <person name="Hu J."/>
            <person name="Fu X."/>
            <person name="Schnable P.S."/>
            <person name="Li F."/>
            <person name="Zhang H."/>
            <person name="Feng B."/>
            <person name="Zhu X."/>
            <person name="Liu R."/>
            <person name="Schnable J.C."/>
            <person name="Zhu J.-K."/>
            <person name="Zhang H."/>
        </authorList>
    </citation>
    <scope>NUCLEOTIDE SEQUENCE [LARGE SCALE GENOMIC DNA]</scope>
</reference>
<keyword evidence="3" id="KW-1185">Reference proteome</keyword>
<organism evidence="2 3">
    <name type="scientific">Panicum miliaceum</name>
    <name type="common">Proso millet</name>
    <name type="synonym">Broomcorn millet</name>
    <dbReference type="NCBI Taxonomy" id="4540"/>
    <lineage>
        <taxon>Eukaryota</taxon>
        <taxon>Viridiplantae</taxon>
        <taxon>Streptophyta</taxon>
        <taxon>Embryophyta</taxon>
        <taxon>Tracheophyta</taxon>
        <taxon>Spermatophyta</taxon>
        <taxon>Magnoliopsida</taxon>
        <taxon>Liliopsida</taxon>
        <taxon>Poales</taxon>
        <taxon>Poaceae</taxon>
        <taxon>PACMAD clade</taxon>
        <taxon>Panicoideae</taxon>
        <taxon>Panicodae</taxon>
        <taxon>Paniceae</taxon>
        <taxon>Panicinae</taxon>
        <taxon>Panicum</taxon>
        <taxon>Panicum sect. Panicum</taxon>
    </lineage>
</organism>
<feature type="compositionally biased region" description="Low complexity" evidence="1">
    <location>
        <begin position="97"/>
        <end position="110"/>
    </location>
</feature>
<dbReference type="AlphaFoldDB" id="A0A3L6T3H4"/>
<dbReference type="Proteomes" id="UP000275267">
    <property type="component" value="Unassembled WGS sequence"/>
</dbReference>
<proteinExistence type="predicted"/>
<evidence type="ECO:0000256" key="1">
    <source>
        <dbReference type="SAM" id="MobiDB-lite"/>
    </source>
</evidence>
<feature type="compositionally biased region" description="Low complexity" evidence="1">
    <location>
        <begin position="28"/>
        <end position="49"/>
    </location>
</feature>
<name>A0A3L6T3H4_PANMI</name>
<protein>
    <submittedName>
        <fullName evidence="2">Uncharacterized protein</fullName>
    </submittedName>
</protein>
<sequence>MEGMLGPPPSARSPPSGILLPYPTSSLAGSVPSSTATSSSSGPTRPGVGAAELAQPCAGAVRSRAAGRGRRRSGRRRSSHGRVRGWASAAQAPAELARPGAGVGRARAAAWGKLPAASPAPADGRSSEGRSNECGKGSIGCGDVAIVILH</sequence>
<comment type="caution">
    <text evidence="2">The sequence shown here is derived from an EMBL/GenBank/DDBJ whole genome shotgun (WGS) entry which is preliminary data.</text>
</comment>